<reference evidence="8 9" key="1">
    <citation type="submission" date="2020-11" db="EMBL/GenBank/DDBJ databases">
        <authorList>
            <person name="Wallbank WR R."/>
            <person name="Pardo Diaz C."/>
            <person name="Kozak K."/>
            <person name="Martin S."/>
            <person name="Jiggins C."/>
            <person name="Moest M."/>
            <person name="Warren A I."/>
            <person name="Generalovic N T."/>
            <person name="Byers J.R.P. K."/>
            <person name="Montejo-Kovacevich G."/>
            <person name="Yen C E."/>
        </authorList>
    </citation>
    <scope>NUCLEOTIDE SEQUENCE [LARGE SCALE GENOMIC DNA]</scope>
</reference>
<dbReference type="EC" id="3.1.1.-" evidence="6"/>
<dbReference type="InterPro" id="IPR029058">
    <property type="entry name" value="AB_hydrolase_fold"/>
</dbReference>
<dbReference type="InterPro" id="IPR050309">
    <property type="entry name" value="Type-B_Carboxylest/Lipase"/>
</dbReference>
<keyword evidence="5" id="KW-0325">Glycoprotein</keyword>
<evidence type="ECO:0000256" key="1">
    <source>
        <dbReference type="ARBA" id="ARBA00005964"/>
    </source>
</evidence>
<comment type="similarity">
    <text evidence="1 6">Belongs to the type-B carboxylesterase/lipase family.</text>
</comment>
<dbReference type="Proteomes" id="UP000594454">
    <property type="component" value="Chromosome 4"/>
</dbReference>
<gene>
    <name evidence="8" type="ORF">HERILL_LOCUS11543</name>
</gene>
<keyword evidence="9" id="KW-1185">Reference proteome</keyword>
<name>A0A7R8YX03_HERIL</name>
<evidence type="ECO:0000256" key="3">
    <source>
        <dbReference type="ARBA" id="ARBA00022801"/>
    </source>
</evidence>
<accession>A0A7R8YX03</accession>
<dbReference type="GO" id="GO:0052689">
    <property type="term" value="F:carboxylic ester hydrolase activity"/>
    <property type="evidence" value="ECO:0007669"/>
    <property type="project" value="UniProtKB-KW"/>
</dbReference>
<dbReference type="PANTHER" id="PTHR11559">
    <property type="entry name" value="CARBOXYLESTERASE"/>
    <property type="match status" value="1"/>
</dbReference>
<evidence type="ECO:0000256" key="4">
    <source>
        <dbReference type="ARBA" id="ARBA00023157"/>
    </source>
</evidence>
<keyword evidence="6" id="KW-0732">Signal</keyword>
<proteinExistence type="inferred from homology"/>
<dbReference type="Pfam" id="PF00135">
    <property type="entry name" value="COesterase"/>
    <property type="match status" value="1"/>
</dbReference>
<keyword evidence="2" id="KW-0719">Serine esterase</keyword>
<evidence type="ECO:0000313" key="8">
    <source>
        <dbReference type="EMBL" id="CAD7088958.1"/>
    </source>
</evidence>
<feature type="chain" id="PRO_5031603014" description="Carboxylic ester hydrolase" evidence="6">
    <location>
        <begin position="21"/>
        <end position="560"/>
    </location>
</feature>
<dbReference type="InterPro" id="IPR002018">
    <property type="entry name" value="CarbesteraseB"/>
</dbReference>
<evidence type="ECO:0000256" key="2">
    <source>
        <dbReference type="ARBA" id="ARBA00022487"/>
    </source>
</evidence>
<dbReference type="OrthoDB" id="6846267at2759"/>
<evidence type="ECO:0000256" key="6">
    <source>
        <dbReference type="RuleBase" id="RU361235"/>
    </source>
</evidence>
<evidence type="ECO:0000256" key="5">
    <source>
        <dbReference type="ARBA" id="ARBA00023180"/>
    </source>
</evidence>
<feature type="signal peptide" evidence="6">
    <location>
        <begin position="1"/>
        <end position="20"/>
    </location>
</feature>
<dbReference type="PROSITE" id="PS00122">
    <property type="entry name" value="CARBOXYLESTERASE_B_1"/>
    <property type="match status" value="1"/>
</dbReference>
<protein>
    <recommendedName>
        <fullName evidence="6">Carboxylic ester hydrolase</fullName>
        <ecNumber evidence="6">3.1.1.-</ecNumber>
    </recommendedName>
</protein>
<dbReference type="OMA" id="DGIIGHG"/>
<dbReference type="EMBL" id="LR899012">
    <property type="protein sequence ID" value="CAD7088958.1"/>
    <property type="molecule type" value="Genomic_DNA"/>
</dbReference>
<keyword evidence="3 6" id="KW-0378">Hydrolase</keyword>
<organism evidence="8 9">
    <name type="scientific">Hermetia illucens</name>
    <name type="common">Black soldier fly</name>
    <dbReference type="NCBI Taxonomy" id="343691"/>
    <lineage>
        <taxon>Eukaryota</taxon>
        <taxon>Metazoa</taxon>
        <taxon>Ecdysozoa</taxon>
        <taxon>Arthropoda</taxon>
        <taxon>Hexapoda</taxon>
        <taxon>Insecta</taxon>
        <taxon>Pterygota</taxon>
        <taxon>Neoptera</taxon>
        <taxon>Endopterygota</taxon>
        <taxon>Diptera</taxon>
        <taxon>Brachycera</taxon>
        <taxon>Stratiomyomorpha</taxon>
        <taxon>Stratiomyidae</taxon>
        <taxon>Hermetiinae</taxon>
        <taxon>Hermetia</taxon>
    </lineage>
</organism>
<dbReference type="Gene3D" id="3.40.50.1820">
    <property type="entry name" value="alpha/beta hydrolase"/>
    <property type="match status" value="1"/>
</dbReference>
<evidence type="ECO:0000259" key="7">
    <source>
        <dbReference type="Pfam" id="PF00135"/>
    </source>
</evidence>
<keyword evidence="4" id="KW-1015">Disulfide bond</keyword>
<dbReference type="InterPro" id="IPR019826">
    <property type="entry name" value="Carboxylesterase_B_AS"/>
</dbReference>
<dbReference type="SUPFAM" id="SSF53474">
    <property type="entry name" value="alpha/beta-Hydrolases"/>
    <property type="match status" value="1"/>
</dbReference>
<dbReference type="InParanoid" id="A0A7R8YX03"/>
<sequence length="560" mass="63097">MGSVCHVIIVLVVLQVCAAAGDTRLLVNTSNGIVRGSILRTREDVDILAFHGVRYAEPPIGENRFKAPKPVKPWKGIYNATQPNVACHQPNPHPSYILSEDCLLLDIYTKDLKGLQPVIVFIHGGGFAMGAKSDVRPEYLLEQDVVLVSINYRLHALGFLSTGSKEAPGNYGFKDQVLALKWVRDNIQAFGGDPNLVTLNGHSAGSFSVSLHLVSPMSKGLFHRAILMSGSSMSHQKSVTRENSKQILELTQCDNNNVTLAIECLRKLPVEEISKNAIIPNDCIGMKLWDYDIEPAESNDSFLIEDPTISLLTGHLMDIPILAGISADEFSYLAYVLKNKPGLLDSINGNFRSYAPKCFNYDEFANKDEVTDALRKFYLNNQPVTDGNINKFGDMFADGMISFGVYRFLSLVSLYKDVYFYEFDYFNRFSHFYLPDGLPLGVAHGDELQYMYVFSKIAREISKDDPENVMVEKMTSWWAQFAKTGNPNNAKDEHIKDITWLPTMKNNLKTLYINTTCRMGCLPNFARYSLWDSIFPLPKWFKISKFCRKYEGLLPDSYKI</sequence>
<feature type="domain" description="Carboxylesterase type B" evidence="7">
    <location>
        <begin position="26"/>
        <end position="519"/>
    </location>
</feature>
<evidence type="ECO:0000313" key="9">
    <source>
        <dbReference type="Proteomes" id="UP000594454"/>
    </source>
</evidence>
<dbReference type="AlphaFoldDB" id="A0A7R8YX03"/>